<evidence type="ECO:0000259" key="1">
    <source>
        <dbReference type="Pfam" id="PF20700"/>
    </source>
</evidence>
<evidence type="ECO:0000313" key="2">
    <source>
        <dbReference type="EnsemblMetazoa" id="G259.1:cds"/>
    </source>
</evidence>
<accession>A0A8W8L4S5</accession>
<feature type="domain" description="Mutator-like transposase" evidence="1">
    <location>
        <begin position="234"/>
        <end position="539"/>
    </location>
</feature>
<dbReference type="Proteomes" id="UP000005408">
    <property type="component" value="Unassembled WGS sequence"/>
</dbReference>
<dbReference type="Pfam" id="PF20700">
    <property type="entry name" value="Mutator"/>
    <property type="match status" value="1"/>
</dbReference>
<evidence type="ECO:0000313" key="3">
    <source>
        <dbReference type="Proteomes" id="UP000005408"/>
    </source>
</evidence>
<proteinExistence type="predicted"/>
<name>A0A8W8L4S5_MAGGI</name>
<protein>
    <recommendedName>
        <fullName evidence="1">Mutator-like transposase domain-containing protein</fullName>
    </recommendedName>
</protein>
<dbReference type="AlphaFoldDB" id="A0A8W8L4S5"/>
<organism evidence="2 3">
    <name type="scientific">Magallana gigas</name>
    <name type="common">Pacific oyster</name>
    <name type="synonym">Crassostrea gigas</name>
    <dbReference type="NCBI Taxonomy" id="29159"/>
    <lineage>
        <taxon>Eukaryota</taxon>
        <taxon>Metazoa</taxon>
        <taxon>Spiralia</taxon>
        <taxon>Lophotrochozoa</taxon>
        <taxon>Mollusca</taxon>
        <taxon>Bivalvia</taxon>
        <taxon>Autobranchia</taxon>
        <taxon>Pteriomorphia</taxon>
        <taxon>Ostreida</taxon>
        <taxon>Ostreoidea</taxon>
        <taxon>Ostreidae</taxon>
        <taxon>Magallana</taxon>
    </lineage>
</organism>
<sequence length="653" mass="72793">MFCSPTTHNSEKSEIHTVLKTPGRLRSRHLSPKLATCIRSRVRLELVRIKKKYPAEGAFVTRALMAMKNIVTCFSGSHTHCAERSLACNAHLESFSTQYLPYGSYLSLVTEDRRKLESVMNKSLTTEILNKIANLYTTNQCESLHHRVFTYAPKSVLFSRNFNGLCHSACHSSTFGTGKSSVLGHLPWNKDQQPISSVPCTESTSVNIPVCRPEKAIYDASILKRAAQTVVLITGVHKLYTECTSNKRGPAAGCLNEGLSMATVKSKMGGTDVQMLMACLDIRAPSLTIINNKINKQCEKMIELNEKSMVENQKFAGQVATFIGEGNNIDVETDTCFNNRNQTGYEAGTQSFCPVIEKTTGLNLPIAMATASKLCSKINICTHENNKCSLTYNPDESISSSESKLTTKNLQKIHDLKIVSIKSLTSDASSQISKVVREVGKKNEIVIKYFQCFVHRLRTIQKKVKSIQFLKLPAGYDQDIFRQKLATCIRSRVRLELVRIKKKYPAEGAFVTRALMAMKNIVTCFSGSHTHCAERSLACNAHLESFSTQYLPYGSYLSLVTEDRRKLESVMNKSLTTEILNKIANLYTTNQCESLHHRVFTYAPKSVLFSRNFNGLCHSACHSSTFGTGKSSVLRKVGLMMPYPSESVAPYHI</sequence>
<dbReference type="EnsemblMetazoa" id="G259.1">
    <property type="protein sequence ID" value="G259.1:cds"/>
    <property type="gene ID" value="G259"/>
</dbReference>
<dbReference type="InterPro" id="IPR049012">
    <property type="entry name" value="Mutator_transp_dom"/>
</dbReference>
<keyword evidence="3" id="KW-1185">Reference proteome</keyword>
<reference evidence="2" key="1">
    <citation type="submission" date="2022-08" db="UniProtKB">
        <authorList>
            <consortium name="EnsemblMetazoa"/>
        </authorList>
    </citation>
    <scope>IDENTIFICATION</scope>
    <source>
        <strain evidence="2">05x7-T-G4-1.051#20</strain>
    </source>
</reference>